<dbReference type="Proteomes" id="UP000199607">
    <property type="component" value="Unassembled WGS sequence"/>
</dbReference>
<sequence>MEWKLFADLAELAGDRHVSVDADAGDTVGDALDELLSAHPPLADRVLDDDGDLRDHINVLRNGENVFADDGLETVLDGGDELALFPPVSGG</sequence>
<dbReference type="Pfam" id="PF02597">
    <property type="entry name" value="ThiS"/>
    <property type="match status" value="1"/>
</dbReference>
<dbReference type="InterPro" id="IPR054834">
    <property type="entry name" value="SAMP1_3"/>
</dbReference>
<dbReference type="SUPFAM" id="SSF54285">
    <property type="entry name" value="MoaD/ThiS"/>
    <property type="match status" value="1"/>
</dbReference>
<protein>
    <submittedName>
        <fullName evidence="1">Molybdopterin synthase sulfur carrier subunit</fullName>
    </submittedName>
</protein>
<dbReference type="NCBIfam" id="TIGR01687">
    <property type="entry name" value="moaD_arch"/>
    <property type="match status" value="1"/>
</dbReference>
<gene>
    <name evidence="1" type="ORF">SAMN04487950_0910</name>
</gene>
<dbReference type="EMBL" id="FOTC01000001">
    <property type="protein sequence ID" value="SFK75064.1"/>
    <property type="molecule type" value="Genomic_DNA"/>
</dbReference>
<accession>A0A1I4C1W0</accession>
<dbReference type="InterPro" id="IPR052045">
    <property type="entry name" value="Sulfur_Carrier/Prot_Modifier"/>
</dbReference>
<dbReference type="NCBIfam" id="NF041918">
    <property type="entry name" value="SAMP1"/>
    <property type="match status" value="1"/>
</dbReference>
<dbReference type="RefSeq" id="WP_009375930.1">
    <property type="nucleotide sequence ID" value="NZ_FOTC01000001.1"/>
</dbReference>
<dbReference type="STRING" id="553466.SAMN04487950_0910"/>
<dbReference type="InterPro" id="IPR012675">
    <property type="entry name" value="Beta-grasp_dom_sf"/>
</dbReference>
<dbReference type="PANTHER" id="PTHR38031:SF1">
    <property type="entry name" value="SULFUR CARRIER PROTEIN CYSO"/>
    <property type="match status" value="1"/>
</dbReference>
<organism evidence="1 2">
    <name type="scientific">Halogranum rubrum</name>
    <dbReference type="NCBI Taxonomy" id="553466"/>
    <lineage>
        <taxon>Archaea</taxon>
        <taxon>Methanobacteriati</taxon>
        <taxon>Methanobacteriota</taxon>
        <taxon>Stenosarchaea group</taxon>
        <taxon>Halobacteria</taxon>
        <taxon>Halobacteriales</taxon>
        <taxon>Haloferacaceae</taxon>
    </lineage>
</organism>
<dbReference type="InterPro" id="IPR003749">
    <property type="entry name" value="ThiS/MoaD-like"/>
</dbReference>
<dbReference type="PANTHER" id="PTHR38031">
    <property type="entry name" value="SULFUR CARRIER PROTEIN SLR0821-RELATED"/>
    <property type="match status" value="1"/>
</dbReference>
<dbReference type="Gene3D" id="3.10.20.30">
    <property type="match status" value="1"/>
</dbReference>
<name>A0A1I4C1W0_9EURY</name>
<evidence type="ECO:0000313" key="2">
    <source>
        <dbReference type="Proteomes" id="UP000199607"/>
    </source>
</evidence>
<dbReference type="AlphaFoldDB" id="A0A1I4C1W0"/>
<dbReference type="CDD" id="cd17505">
    <property type="entry name" value="Ubl_SAMP1_like"/>
    <property type="match status" value="1"/>
</dbReference>
<proteinExistence type="predicted"/>
<reference evidence="2" key="1">
    <citation type="submission" date="2016-10" db="EMBL/GenBank/DDBJ databases">
        <authorList>
            <person name="Varghese N."/>
            <person name="Submissions S."/>
        </authorList>
    </citation>
    <scope>NUCLEOTIDE SEQUENCE [LARGE SCALE GENOMIC DNA]</scope>
    <source>
        <strain evidence="2">CGMCC 1.7738</strain>
    </source>
</reference>
<dbReference type="InterPro" id="IPR016155">
    <property type="entry name" value="Mopterin_synth/thiamin_S_b"/>
</dbReference>
<keyword evidence="2" id="KW-1185">Reference proteome</keyword>
<dbReference type="InterPro" id="IPR010038">
    <property type="entry name" value="MoaD_arc-typ"/>
</dbReference>
<evidence type="ECO:0000313" key="1">
    <source>
        <dbReference type="EMBL" id="SFK75064.1"/>
    </source>
</evidence>